<gene>
    <name evidence="1" type="ORF">ABT39_MTgene572</name>
</gene>
<name>A0A101M4C0_PICGL</name>
<keyword evidence="1" id="KW-0496">Mitochondrion</keyword>
<geneLocation type="mitochondrion" evidence="1"/>
<proteinExistence type="predicted"/>
<dbReference type="EMBL" id="LKAM01000001">
    <property type="protein sequence ID" value="KUM50728.1"/>
    <property type="molecule type" value="Genomic_DNA"/>
</dbReference>
<organism evidence="1">
    <name type="scientific">Picea glauca</name>
    <name type="common">White spruce</name>
    <name type="synonym">Pinus glauca</name>
    <dbReference type="NCBI Taxonomy" id="3330"/>
    <lineage>
        <taxon>Eukaryota</taxon>
        <taxon>Viridiplantae</taxon>
        <taxon>Streptophyta</taxon>
        <taxon>Embryophyta</taxon>
        <taxon>Tracheophyta</taxon>
        <taxon>Spermatophyta</taxon>
        <taxon>Pinopsida</taxon>
        <taxon>Pinidae</taxon>
        <taxon>Conifers I</taxon>
        <taxon>Pinales</taxon>
        <taxon>Pinaceae</taxon>
        <taxon>Picea</taxon>
    </lineage>
</organism>
<comment type="caution">
    <text evidence="1">The sequence shown here is derived from an EMBL/GenBank/DDBJ whole genome shotgun (WGS) entry which is preliminary data.</text>
</comment>
<protein>
    <submittedName>
        <fullName evidence="1">Uncharacterized protein</fullName>
    </submittedName>
</protein>
<sequence length="39" mass="4187">MGLDNTDTTLLSSYLGRFYASGAITRKLTKDDGMCALSV</sequence>
<dbReference type="AlphaFoldDB" id="A0A101M4C0"/>
<evidence type="ECO:0000313" key="1">
    <source>
        <dbReference type="EMBL" id="KUM50728.1"/>
    </source>
</evidence>
<accession>A0A101M4C0</accession>
<reference evidence="1" key="1">
    <citation type="journal article" date="2015" name="Genome Biol. Evol.">
        <title>Organellar Genomes of White Spruce (Picea glauca): Assembly and Annotation.</title>
        <authorList>
            <person name="Jackman S.D."/>
            <person name="Warren R.L."/>
            <person name="Gibb E.A."/>
            <person name="Vandervalk B.P."/>
            <person name="Mohamadi H."/>
            <person name="Chu J."/>
            <person name="Raymond A."/>
            <person name="Pleasance S."/>
            <person name="Coope R."/>
            <person name="Wildung M.R."/>
            <person name="Ritland C.E."/>
            <person name="Bousquet J."/>
            <person name="Jones S.J."/>
            <person name="Bohlmann J."/>
            <person name="Birol I."/>
        </authorList>
    </citation>
    <scope>NUCLEOTIDE SEQUENCE [LARGE SCALE GENOMIC DNA]</scope>
    <source>
        <tissue evidence="1">Flushing bud</tissue>
    </source>
</reference>